<keyword evidence="1" id="KW-1133">Transmembrane helix</keyword>
<protein>
    <submittedName>
        <fullName evidence="2">Uncharacterized protein</fullName>
    </submittedName>
</protein>
<gene>
    <name evidence="2" type="ORF">SBFV3_gp32</name>
</gene>
<feature type="transmembrane region" description="Helical" evidence="1">
    <location>
        <begin position="43"/>
        <end position="62"/>
    </location>
</feature>
<dbReference type="EMBL" id="MK064564">
    <property type="protein sequence ID" value="AZI75867.1"/>
    <property type="molecule type" value="Genomic_DNA"/>
</dbReference>
<keyword evidence="1" id="KW-0472">Membrane</keyword>
<evidence type="ECO:0000313" key="2">
    <source>
        <dbReference type="EMBL" id="AZI75867.1"/>
    </source>
</evidence>
<organism evidence="2 3">
    <name type="scientific">Sulfolobales Beppu filamentous virus 3</name>
    <dbReference type="NCBI Taxonomy" id="2493124"/>
    <lineage>
        <taxon>Viruses</taxon>
        <taxon>Adnaviria</taxon>
        <taxon>Zilligvirae</taxon>
        <taxon>Taleaviricota</taxon>
        <taxon>Tokiviricetes</taxon>
        <taxon>Ligamenvirales</taxon>
        <taxon>Lipothrixviridae</taxon>
        <taxon>Deltalipothrixvirus</taxon>
        <taxon>Deltalipothrixvirus beppuense</taxon>
        <taxon>Deltalipothrixvirus SBFV3</taxon>
    </lineage>
</organism>
<dbReference type="Proteomes" id="UP000269193">
    <property type="component" value="Segment"/>
</dbReference>
<name>A0A3S8NF19_9VIRU</name>
<sequence length="92" mass="10634">MAEFIPFLAIGGAGGQGIGEIISQVIRQIGDFIRFAITKIWHFLKWLAHYLFMYAKLFAKYVDRLYDRFARDPIHFLQFAGSLAILVYYGLL</sequence>
<evidence type="ECO:0000256" key="1">
    <source>
        <dbReference type="SAM" id="Phobius"/>
    </source>
</evidence>
<feature type="transmembrane region" description="Helical" evidence="1">
    <location>
        <begin position="74"/>
        <end position="91"/>
    </location>
</feature>
<proteinExistence type="predicted"/>
<accession>A0A3S8NF19</accession>
<keyword evidence="3" id="KW-1185">Reference proteome</keyword>
<evidence type="ECO:0000313" key="3">
    <source>
        <dbReference type="Proteomes" id="UP000269193"/>
    </source>
</evidence>
<reference evidence="2 3" key="1">
    <citation type="journal article" date="2018" name="Environ. Microbiol.">
        <title>New archaeal viruses discovered by metagenomic analysis of viral communities in enrichment cultures.</title>
        <authorList>
            <person name="Liu Y."/>
            <person name="Brandt D."/>
            <person name="Ishino S."/>
            <person name="Ishino Y."/>
            <person name="Koonin E.V."/>
            <person name="Kalinowski J."/>
            <person name="Krupovic M."/>
            <person name="Prangishvili D."/>
        </authorList>
    </citation>
    <scope>NUCLEOTIDE SEQUENCE [LARGE SCALE GENOMIC DNA]</scope>
</reference>
<keyword evidence="1" id="KW-0812">Transmembrane</keyword>